<keyword evidence="1" id="KW-0472">Membrane</keyword>
<keyword evidence="1" id="KW-0812">Transmembrane</keyword>
<protein>
    <submittedName>
        <fullName evidence="2">Uncharacterized protein</fullName>
    </submittedName>
</protein>
<keyword evidence="3" id="KW-1185">Reference proteome</keyword>
<evidence type="ECO:0000313" key="3">
    <source>
        <dbReference type="Proteomes" id="UP000327157"/>
    </source>
</evidence>
<organism evidence="2 3">
    <name type="scientific">Pyrus ussuriensis x Pyrus communis</name>
    <dbReference type="NCBI Taxonomy" id="2448454"/>
    <lineage>
        <taxon>Eukaryota</taxon>
        <taxon>Viridiplantae</taxon>
        <taxon>Streptophyta</taxon>
        <taxon>Embryophyta</taxon>
        <taxon>Tracheophyta</taxon>
        <taxon>Spermatophyta</taxon>
        <taxon>Magnoliopsida</taxon>
        <taxon>eudicotyledons</taxon>
        <taxon>Gunneridae</taxon>
        <taxon>Pentapetalae</taxon>
        <taxon>rosids</taxon>
        <taxon>fabids</taxon>
        <taxon>Rosales</taxon>
        <taxon>Rosaceae</taxon>
        <taxon>Amygdaloideae</taxon>
        <taxon>Maleae</taxon>
        <taxon>Pyrus</taxon>
    </lineage>
</organism>
<gene>
    <name evidence="2" type="ORF">D8674_041046</name>
</gene>
<sequence length="101" mass="11850">MRIATIYTSKILLCFFSIVTFLLLLVIHVYIIVFWHLTRVVSMLKPVYGFTFMKRSHEVFKKRVGMAFVLVFEYLTIYRVDEVPFSGRRCTTGGFCEDCSC</sequence>
<comment type="caution">
    <text evidence="2">The sequence shown here is derived from an EMBL/GenBank/DDBJ whole genome shotgun (WGS) entry which is preliminary data.</text>
</comment>
<name>A0A5N5FBX4_9ROSA</name>
<reference evidence="2 3" key="1">
    <citation type="submission" date="2019-09" db="EMBL/GenBank/DDBJ databases">
        <authorList>
            <person name="Ou C."/>
        </authorList>
    </citation>
    <scope>NUCLEOTIDE SEQUENCE [LARGE SCALE GENOMIC DNA]</scope>
    <source>
        <strain evidence="2">S2</strain>
        <tissue evidence="2">Leaf</tissue>
    </source>
</reference>
<keyword evidence="1" id="KW-1133">Transmembrane helix</keyword>
<dbReference type="EMBL" id="SMOL01000726">
    <property type="protein sequence ID" value="KAB2600599.1"/>
    <property type="molecule type" value="Genomic_DNA"/>
</dbReference>
<accession>A0A5N5FBX4</accession>
<evidence type="ECO:0000313" key="2">
    <source>
        <dbReference type="EMBL" id="KAB2600599.1"/>
    </source>
</evidence>
<proteinExistence type="predicted"/>
<evidence type="ECO:0000256" key="1">
    <source>
        <dbReference type="SAM" id="Phobius"/>
    </source>
</evidence>
<reference evidence="2 3" key="2">
    <citation type="submission" date="2019-11" db="EMBL/GenBank/DDBJ databases">
        <title>A de novo genome assembly of a pear dwarfing rootstock.</title>
        <authorList>
            <person name="Wang F."/>
            <person name="Wang J."/>
            <person name="Li S."/>
            <person name="Zhang Y."/>
            <person name="Fang M."/>
            <person name="Ma L."/>
            <person name="Zhao Y."/>
            <person name="Jiang S."/>
        </authorList>
    </citation>
    <scope>NUCLEOTIDE SEQUENCE [LARGE SCALE GENOMIC DNA]</scope>
    <source>
        <strain evidence="2">S2</strain>
        <tissue evidence="2">Leaf</tissue>
    </source>
</reference>
<dbReference type="AlphaFoldDB" id="A0A5N5FBX4"/>
<dbReference type="Proteomes" id="UP000327157">
    <property type="component" value="Unassembled WGS sequence"/>
</dbReference>
<feature type="transmembrane region" description="Helical" evidence="1">
    <location>
        <begin position="12"/>
        <end position="37"/>
    </location>
</feature>